<feature type="region of interest" description="Disordered" evidence="3">
    <location>
        <begin position="1"/>
        <end position="20"/>
    </location>
</feature>
<dbReference type="Proteomes" id="UP000193560">
    <property type="component" value="Unassembled WGS sequence"/>
</dbReference>
<dbReference type="GO" id="GO:0005737">
    <property type="term" value="C:cytoplasm"/>
    <property type="evidence" value="ECO:0007669"/>
    <property type="project" value="UniProtKB-SubCell"/>
</dbReference>
<feature type="compositionally biased region" description="Low complexity" evidence="3">
    <location>
        <begin position="52"/>
        <end position="73"/>
    </location>
</feature>
<comment type="caution">
    <text evidence="5">The sequence shown here is derived from an EMBL/GenBank/DDBJ whole genome shotgun (WGS) entry which is preliminary data.</text>
</comment>
<feature type="compositionally biased region" description="Low complexity" evidence="3">
    <location>
        <begin position="210"/>
        <end position="221"/>
    </location>
</feature>
<protein>
    <recommendedName>
        <fullName evidence="4">Centrosomin N-terminal motif 1 domain-containing protein</fullName>
    </recommendedName>
</protein>
<evidence type="ECO:0000313" key="6">
    <source>
        <dbReference type="Proteomes" id="UP000193560"/>
    </source>
</evidence>
<feature type="compositionally biased region" description="Polar residues" evidence="3">
    <location>
        <begin position="237"/>
        <end position="257"/>
    </location>
</feature>
<sequence>MSATRSPPSTFKHPTQIQQAKHSMILNRSQSITIGSDDDVYVSPPPLPPPESTVSTSSALLSPSMSLSSSSTLHYKASTMADPHSRSSSSNNSRHFYSSGLGRPPGCQAKRKTTPTPTPSSSFPMISSPSKTIPMKELQKIIADLKKENFDLKLRLYHLEQQAEKDMDKYWLMDENQRLQLELDDRTMQMEKLEQTISLMQQQKQQEKTSPSSSSSSSSSPCDASTQVTFPPPPPSNRSNHQASTIDTSSESRSHVAQISPFSAPVLPTFPADPASFGLPTSSALSTSAVASATTSRTTASSRTKNIDVAAMVDRFQHVQLASPKVNRRSSSSAAVATAAAAVTASHKPPVVVDEQDHGRVTGWLDKIPIPSFMSSPPASTPSSSSYTPSSSQSQ</sequence>
<feature type="domain" description="Centrosomin N-terminal motif 1" evidence="4">
    <location>
        <begin position="135"/>
        <end position="202"/>
    </location>
</feature>
<dbReference type="GO" id="GO:0005815">
    <property type="term" value="C:microtubule organizing center"/>
    <property type="evidence" value="ECO:0007669"/>
    <property type="project" value="InterPro"/>
</dbReference>
<dbReference type="OrthoDB" id="10255000at2759"/>
<name>A0A1X2IM90_9FUNG</name>
<dbReference type="InterPro" id="IPR012943">
    <property type="entry name" value="Cnn_1N"/>
</dbReference>
<dbReference type="AlphaFoldDB" id="A0A1X2IM90"/>
<feature type="compositionally biased region" description="Low complexity" evidence="3">
    <location>
        <begin position="371"/>
        <end position="395"/>
    </location>
</feature>
<accession>A0A1X2IM90</accession>
<feature type="region of interest" description="Disordered" evidence="3">
    <location>
        <begin position="369"/>
        <end position="395"/>
    </location>
</feature>
<keyword evidence="2" id="KW-0963">Cytoplasm</keyword>
<evidence type="ECO:0000256" key="3">
    <source>
        <dbReference type="SAM" id="MobiDB-lite"/>
    </source>
</evidence>
<feature type="region of interest" description="Disordered" evidence="3">
    <location>
        <begin position="26"/>
        <end position="130"/>
    </location>
</feature>
<organism evidence="5 6">
    <name type="scientific">Absidia repens</name>
    <dbReference type="NCBI Taxonomy" id="90262"/>
    <lineage>
        <taxon>Eukaryota</taxon>
        <taxon>Fungi</taxon>
        <taxon>Fungi incertae sedis</taxon>
        <taxon>Mucoromycota</taxon>
        <taxon>Mucoromycotina</taxon>
        <taxon>Mucoromycetes</taxon>
        <taxon>Mucorales</taxon>
        <taxon>Cunninghamellaceae</taxon>
        <taxon>Absidia</taxon>
    </lineage>
</organism>
<evidence type="ECO:0000256" key="2">
    <source>
        <dbReference type="ARBA" id="ARBA00022490"/>
    </source>
</evidence>
<comment type="subcellular location">
    <subcellularLocation>
        <location evidence="1">Cytoplasm</location>
    </subcellularLocation>
</comment>
<feature type="region of interest" description="Disordered" evidence="3">
    <location>
        <begin position="199"/>
        <end position="257"/>
    </location>
</feature>
<gene>
    <name evidence="5" type="ORF">BCR42DRAFT_450640</name>
</gene>
<feature type="compositionally biased region" description="Low complexity" evidence="3">
    <location>
        <begin position="86"/>
        <end position="99"/>
    </location>
</feature>
<keyword evidence="6" id="KW-1185">Reference proteome</keyword>
<feature type="compositionally biased region" description="Low complexity" evidence="3">
    <location>
        <begin position="119"/>
        <end position="130"/>
    </location>
</feature>
<proteinExistence type="predicted"/>
<evidence type="ECO:0000259" key="4">
    <source>
        <dbReference type="Pfam" id="PF07989"/>
    </source>
</evidence>
<evidence type="ECO:0000256" key="1">
    <source>
        <dbReference type="ARBA" id="ARBA00004496"/>
    </source>
</evidence>
<reference evidence="5 6" key="1">
    <citation type="submission" date="2016-07" db="EMBL/GenBank/DDBJ databases">
        <title>Pervasive Adenine N6-methylation of Active Genes in Fungi.</title>
        <authorList>
            <consortium name="DOE Joint Genome Institute"/>
            <person name="Mondo S.J."/>
            <person name="Dannebaum R.O."/>
            <person name="Kuo R.C."/>
            <person name="Labutti K."/>
            <person name="Haridas S."/>
            <person name="Kuo A."/>
            <person name="Salamov A."/>
            <person name="Ahrendt S.R."/>
            <person name="Lipzen A."/>
            <person name="Sullivan W."/>
            <person name="Andreopoulos W.B."/>
            <person name="Clum A."/>
            <person name="Lindquist E."/>
            <person name="Daum C."/>
            <person name="Ramamoorthy G.K."/>
            <person name="Gryganskyi A."/>
            <person name="Culley D."/>
            <person name="Magnuson J.K."/>
            <person name="James T.Y."/>
            <person name="O'Malley M.A."/>
            <person name="Stajich J.E."/>
            <person name="Spatafora J.W."/>
            <person name="Visel A."/>
            <person name="Grigoriev I.V."/>
        </authorList>
    </citation>
    <scope>NUCLEOTIDE SEQUENCE [LARGE SCALE GENOMIC DNA]</scope>
    <source>
        <strain evidence="5 6">NRRL 1336</strain>
    </source>
</reference>
<evidence type="ECO:0000313" key="5">
    <source>
        <dbReference type="EMBL" id="ORZ18123.1"/>
    </source>
</evidence>
<dbReference type="Pfam" id="PF07989">
    <property type="entry name" value="Cnn_1N"/>
    <property type="match status" value="1"/>
</dbReference>
<dbReference type="EMBL" id="MCGE01000009">
    <property type="protein sequence ID" value="ORZ18123.1"/>
    <property type="molecule type" value="Genomic_DNA"/>
</dbReference>